<keyword evidence="2" id="KW-1185">Reference proteome</keyword>
<dbReference type="EMBL" id="ML769696">
    <property type="protein sequence ID" value="KAE9389452.1"/>
    <property type="molecule type" value="Genomic_DNA"/>
</dbReference>
<protein>
    <submittedName>
        <fullName evidence="1">Uncharacterized protein</fullName>
    </submittedName>
</protein>
<organism evidence="1 2">
    <name type="scientific">Gymnopus androsaceus JB14</name>
    <dbReference type="NCBI Taxonomy" id="1447944"/>
    <lineage>
        <taxon>Eukaryota</taxon>
        <taxon>Fungi</taxon>
        <taxon>Dikarya</taxon>
        <taxon>Basidiomycota</taxon>
        <taxon>Agaricomycotina</taxon>
        <taxon>Agaricomycetes</taxon>
        <taxon>Agaricomycetidae</taxon>
        <taxon>Agaricales</taxon>
        <taxon>Marasmiineae</taxon>
        <taxon>Omphalotaceae</taxon>
        <taxon>Gymnopus</taxon>
    </lineage>
</organism>
<gene>
    <name evidence="1" type="ORF">BT96DRAFT_1003214</name>
</gene>
<dbReference type="OrthoDB" id="2735536at2759"/>
<sequence>MAAINPPFLYGPSAPGFPPSTTSSSLGTNGFVYSLLEGKLSPIVSPNLCDIRDTARAHVDALLAVYADIIKANQPQRFLVGAPFQWKESVEYLESADAGLPEDTRKRLPSKEARDGLAPYPDRSRLLIRLGEASSWIARLAE</sequence>
<dbReference type="Gene3D" id="3.40.50.720">
    <property type="entry name" value="NAD(P)-binding Rossmann-like Domain"/>
    <property type="match status" value="1"/>
</dbReference>
<reference evidence="1" key="1">
    <citation type="journal article" date="2019" name="Environ. Microbiol.">
        <title>Fungal ecological strategies reflected in gene transcription - a case study of two litter decomposers.</title>
        <authorList>
            <person name="Barbi F."/>
            <person name="Kohler A."/>
            <person name="Barry K."/>
            <person name="Baskaran P."/>
            <person name="Daum C."/>
            <person name="Fauchery L."/>
            <person name="Ihrmark K."/>
            <person name="Kuo A."/>
            <person name="LaButti K."/>
            <person name="Lipzen A."/>
            <person name="Morin E."/>
            <person name="Grigoriev I.V."/>
            <person name="Henrissat B."/>
            <person name="Lindahl B."/>
            <person name="Martin F."/>
        </authorList>
    </citation>
    <scope>NUCLEOTIDE SEQUENCE</scope>
    <source>
        <strain evidence="1">JB14</strain>
    </source>
</reference>
<dbReference type="AlphaFoldDB" id="A0A6A4GUF8"/>
<proteinExistence type="predicted"/>
<evidence type="ECO:0000313" key="1">
    <source>
        <dbReference type="EMBL" id="KAE9389452.1"/>
    </source>
</evidence>
<name>A0A6A4GUF8_9AGAR</name>
<dbReference type="Proteomes" id="UP000799118">
    <property type="component" value="Unassembled WGS sequence"/>
</dbReference>
<accession>A0A6A4GUF8</accession>
<evidence type="ECO:0000313" key="2">
    <source>
        <dbReference type="Proteomes" id="UP000799118"/>
    </source>
</evidence>